<dbReference type="Gene3D" id="1.10.287.2250">
    <property type="match status" value="1"/>
</dbReference>
<dbReference type="InterPro" id="IPR038765">
    <property type="entry name" value="Papain-like_cys_pep_sf"/>
</dbReference>
<dbReference type="InterPro" id="IPR013201">
    <property type="entry name" value="Prot_inhib_I29"/>
</dbReference>
<dbReference type="Pfam" id="PF08246">
    <property type="entry name" value="Inhibitor_I29"/>
    <property type="match status" value="1"/>
</dbReference>
<protein>
    <recommendedName>
        <fullName evidence="2">Cathepsin propeptide inhibitor domain-containing protein</fullName>
    </recommendedName>
</protein>
<feature type="chain" id="PRO_5040398839" description="Cathepsin propeptide inhibitor domain-containing protein" evidence="1">
    <location>
        <begin position="22"/>
        <end position="97"/>
    </location>
</feature>
<accession>A0A9N9RVK1</accession>
<evidence type="ECO:0000313" key="4">
    <source>
        <dbReference type="Proteomes" id="UP001153620"/>
    </source>
</evidence>
<proteinExistence type="predicted"/>
<keyword evidence="1" id="KW-0732">Signal</keyword>
<dbReference type="EMBL" id="OU895878">
    <property type="protein sequence ID" value="CAG9805755.1"/>
    <property type="molecule type" value="Genomic_DNA"/>
</dbReference>
<evidence type="ECO:0000313" key="3">
    <source>
        <dbReference type="EMBL" id="CAG9805755.1"/>
    </source>
</evidence>
<sequence>MSKLVLVVILLIIGLITFNHALSIEAEWTNYKQKYNKNYGLKEDAERFEYFKDSLRRIEEGNAKSIREGSSFRMGVNHLADISPEEWRIMSHGVRMP</sequence>
<evidence type="ECO:0000256" key="1">
    <source>
        <dbReference type="SAM" id="SignalP"/>
    </source>
</evidence>
<dbReference type="AlphaFoldDB" id="A0A9N9RVK1"/>
<feature type="domain" description="Cathepsin propeptide inhibitor" evidence="2">
    <location>
        <begin position="28"/>
        <end position="87"/>
    </location>
</feature>
<name>A0A9N9RVK1_9DIPT</name>
<feature type="signal peptide" evidence="1">
    <location>
        <begin position="1"/>
        <end position="21"/>
    </location>
</feature>
<reference evidence="3" key="1">
    <citation type="submission" date="2022-01" db="EMBL/GenBank/DDBJ databases">
        <authorList>
            <person name="King R."/>
        </authorList>
    </citation>
    <scope>NUCLEOTIDE SEQUENCE</scope>
</reference>
<reference evidence="3" key="2">
    <citation type="submission" date="2022-10" db="EMBL/GenBank/DDBJ databases">
        <authorList>
            <consortium name="ENA_rothamsted_submissions"/>
            <consortium name="culmorum"/>
            <person name="King R."/>
        </authorList>
    </citation>
    <scope>NUCLEOTIDE SEQUENCE</scope>
</reference>
<organism evidence="3 4">
    <name type="scientific">Chironomus riparius</name>
    <dbReference type="NCBI Taxonomy" id="315576"/>
    <lineage>
        <taxon>Eukaryota</taxon>
        <taxon>Metazoa</taxon>
        <taxon>Ecdysozoa</taxon>
        <taxon>Arthropoda</taxon>
        <taxon>Hexapoda</taxon>
        <taxon>Insecta</taxon>
        <taxon>Pterygota</taxon>
        <taxon>Neoptera</taxon>
        <taxon>Endopterygota</taxon>
        <taxon>Diptera</taxon>
        <taxon>Nematocera</taxon>
        <taxon>Chironomoidea</taxon>
        <taxon>Chironomidae</taxon>
        <taxon>Chironominae</taxon>
        <taxon>Chironomus</taxon>
    </lineage>
</organism>
<dbReference type="SMART" id="SM00848">
    <property type="entry name" value="Inhibitor_I29"/>
    <property type="match status" value="1"/>
</dbReference>
<dbReference type="OrthoDB" id="5855924at2759"/>
<keyword evidence="4" id="KW-1185">Reference proteome</keyword>
<dbReference type="SUPFAM" id="SSF54001">
    <property type="entry name" value="Cysteine proteinases"/>
    <property type="match status" value="1"/>
</dbReference>
<gene>
    <name evidence="3" type="ORF">CHIRRI_LOCUS8624</name>
</gene>
<dbReference type="Proteomes" id="UP001153620">
    <property type="component" value="Chromosome 2"/>
</dbReference>
<evidence type="ECO:0000259" key="2">
    <source>
        <dbReference type="SMART" id="SM00848"/>
    </source>
</evidence>